<dbReference type="SUPFAM" id="SSF48264">
    <property type="entry name" value="Cytochrome P450"/>
    <property type="match status" value="2"/>
</dbReference>
<dbReference type="Pfam" id="PF00067">
    <property type="entry name" value="p450"/>
    <property type="match status" value="2"/>
</dbReference>
<dbReference type="PANTHER" id="PTHR24292:SF45">
    <property type="entry name" value="CYTOCHROME P450 6G1-RELATED"/>
    <property type="match status" value="1"/>
</dbReference>
<dbReference type="PRINTS" id="PR00463">
    <property type="entry name" value="EP450I"/>
</dbReference>
<evidence type="ECO:0000256" key="3">
    <source>
        <dbReference type="ARBA" id="ARBA00004406"/>
    </source>
</evidence>
<evidence type="ECO:0000256" key="4">
    <source>
        <dbReference type="ARBA" id="ARBA00010617"/>
    </source>
</evidence>
<dbReference type="InterPro" id="IPR001128">
    <property type="entry name" value="Cyt_P450"/>
</dbReference>
<keyword evidence="9" id="KW-0560">Oxidoreductase</keyword>
<dbReference type="PRINTS" id="PR00385">
    <property type="entry name" value="P450"/>
</dbReference>
<organism evidence="14 15">
    <name type="scientific">Polistes dominula</name>
    <name type="common">European paper wasp</name>
    <name type="synonym">Vespa dominula</name>
    <dbReference type="NCBI Taxonomy" id="743375"/>
    <lineage>
        <taxon>Eukaryota</taxon>
        <taxon>Metazoa</taxon>
        <taxon>Ecdysozoa</taxon>
        <taxon>Arthropoda</taxon>
        <taxon>Hexapoda</taxon>
        <taxon>Insecta</taxon>
        <taxon>Pterygota</taxon>
        <taxon>Neoptera</taxon>
        <taxon>Endopterygota</taxon>
        <taxon>Hymenoptera</taxon>
        <taxon>Apocrita</taxon>
        <taxon>Aculeata</taxon>
        <taxon>Vespoidea</taxon>
        <taxon>Vespidae</taxon>
        <taxon>Polistinae</taxon>
        <taxon>Polistini</taxon>
        <taxon>Polistes</taxon>
    </lineage>
</organism>
<accession>A0ABM1I082</accession>
<evidence type="ECO:0000313" key="15">
    <source>
        <dbReference type="RefSeq" id="XP_015173619.1"/>
    </source>
</evidence>
<dbReference type="InterPro" id="IPR002401">
    <property type="entry name" value="Cyt_P450_E_grp-I"/>
</dbReference>
<dbReference type="Proteomes" id="UP000694924">
    <property type="component" value="Unplaced"/>
</dbReference>
<protein>
    <submittedName>
        <fullName evidence="15">Uncharacterized protein LOC107064934</fullName>
    </submittedName>
</protein>
<keyword evidence="14" id="KW-1185">Reference proteome</keyword>
<keyword evidence="5" id="KW-0349">Heme</keyword>
<feature type="transmembrane region" description="Helical" evidence="13">
    <location>
        <begin position="522"/>
        <end position="542"/>
    </location>
</feature>
<comment type="cofactor">
    <cofactor evidence="1">
        <name>heme</name>
        <dbReference type="ChEBI" id="CHEBI:30413"/>
    </cofactor>
</comment>
<keyword evidence="10" id="KW-0408">Iron</keyword>
<keyword evidence="8" id="KW-0492">Microsome</keyword>
<evidence type="ECO:0000256" key="13">
    <source>
        <dbReference type="SAM" id="Phobius"/>
    </source>
</evidence>
<evidence type="ECO:0000256" key="11">
    <source>
        <dbReference type="ARBA" id="ARBA00023033"/>
    </source>
</evidence>
<dbReference type="RefSeq" id="XP_015173619.1">
    <property type="nucleotide sequence ID" value="XM_015318133.1"/>
</dbReference>
<evidence type="ECO:0000256" key="5">
    <source>
        <dbReference type="ARBA" id="ARBA00022617"/>
    </source>
</evidence>
<reference evidence="15" key="1">
    <citation type="submission" date="2025-08" db="UniProtKB">
        <authorList>
            <consortium name="RefSeq"/>
        </authorList>
    </citation>
    <scope>IDENTIFICATION</scope>
    <source>
        <tissue evidence="15">Whole body</tissue>
    </source>
</reference>
<evidence type="ECO:0000256" key="12">
    <source>
        <dbReference type="ARBA" id="ARBA00023136"/>
    </source>
</evidence>
<dbReference type="InterPro" id="IPR017972">
    <property type="entry name" value="Cyt_P450_CS"/>
</dbReference>
<feature type="transmembrane region" description="Helical" evidence="13">
    <location>
        <begin position="6"/>
        <end position="27"/>
    </location>
</feature>
<proteinExistence type="inferred from homology"/>
<keyword evidence="13" id="KW-1133">Transmembrane helix</keyword>
<keyword evidence="6" id="KW-0479">Metal-binding</keyword>
<evidence type="ECO:0000256" key="6">
    <source>
        <dbReference type="ARBA" id="ARBA00022723"/>
    </source>
</evidence>
<evidence type="ECO:0000313" key="14">
    <source>
        <dbReference type="Proteomes" id="UP000694924"/>
    </source>
</evidence>
<gene>
    <name evidence="15" type="primary">LOC107064934</name>
</gene>
<keyword evidence="7" id="KW-0256">Endoplasmic reticulum</keyword>
<dbReference type="CDD" id="cd11056">
    <property type="entry name" value="CYP6-like"/>
    <property type="match status" value="2"/>
</dbReference>
<evidence type="ECO:0000256" key="2">
    <source>
        <dbReference type="ARBA" id="ARBA00004174"/>
    </source>
</evidence>
<comment type="subcellular location">
    <subcellularLocation>
        <location evidence="3">Endoplasmic reticulum membrane</location>
        <topology evidence="3">Peripheral membrane protein</topology>
    </subcellularLocation>
    <subcellularLocation>
        <location evidence="2">Microsome membrane</location>
        <topology evidence="2">Peripheral membrane protein</topology>
    </subcellularLocation>
</comment>
<dbReference type="InterPro" id="IPR050476">
    <property type="entry name" value="Insect_CytP450_Detox"/>
</dbReference>
<sequence length="1028" mass="118311">MALFTDLWFLDVIIIFLLLMITIYLYVTRKFNYWRNRNVMEIPPIPFLGNFADCFFLRKCPGEFIMHLYNQSGGLPFMGFYVFDKPFFLVRDPELVKHVLVKDFDYFSDKYSRTDVNDRLGWTNLFMIKNPAWKILRSKLTPIFSSGKLRNMFKLMLIVGDDLDTYLESLNLEGKGKTLDIKDLCAKFTTDLIGITAYGLKVNSLNDPNAEFRRCGKKIFNFTWYRGFEILTMFFMPSLIKLVRANFFGKDSGDFLRKTFWENVNHRLQSGTKNNDLIDLLLELKQNHEGQEFDGFKFEGDDLVAQAAVFFTGGFETSSTTLALSLFELALNPEIQNKLRKEIMDALDKNDNKVTYEMITNLSYLHMVVSETLRKYPVFSFIERIAGKDYKVPGHDLILEKGTPVYVSSMGLHYESQYFPEPNKYDPERFNDENKKNLTPYTYLPFGEGPHMCIGLRLGLLESKYGLIQILRKYQATPCEKTVFPMRLDPRGLTLTALDGIYLNLVKLPTSNKNKMALLTPYWGLDGIIIFLSFWVAAYFYMTRKFKYWKNRGITEIPPVPFVGNFWDSIFMKKSSGEFVKELYDQSKGLPYVGFFIFDKPSILIRDPELVKLVLVKDFNYFSDRYASPDVSDRLGYANLFMMKNPGWKVLRSKLTPIFTSGKLKKMFELMLEIGTDLDKHLASLDLGDNGKNLEMKEICAKFTTDLIGTTAFGIRASSLSNPDADFRKYGKKIFDYDFKRGFEFLSIFFIPGIVKSTGAKFFGQEVSNFFRDVFWQVINERIASGCKRNDLIDLLIELKTTYGDQDLGGFKFSGDDLVAQTAVFFTGGFETSSTVMAFTLYELALNPEIQTKLRQEILDALNENDGKVTYDMLNSMTYLDMVVSESLRMYPPLGFLDRIAMDDYKVPDSNLVIEKGTPIMISMIGMHYDEQYFPNPTKYDPERFNAVNKKSRPGYVYFPFGEGPHICIGARIGLLQAKLGIIHLLKQHEYSPSEHTTIPMRLNPKGVTATPINGIHLNVRKLISNVA</sequence>
<comment type="similarity">
    <text evidence="4">Belongs to the cytochrome P450 family.</text>
</comment>
<evidence type="ECO:0000256" key="8">
    <source>
        <dbReference type="ARBA" id="ARBA00022848"/>
    </source>
</evidence>
<evidence type="ECO:0000256" key="10">
    <source>
        <dbReference type="ARBA" id="ARBA00023004"/>
    </source>
</evidence>
<dbReference type="Gene3D" id="1.10.630.10">
    <property type="entry name" value="Cytochrome P450"/>
    <property type="match status" value="2"/>
</dbReference>
<keyword evidence="13" id="KW-0812">Transmembrane</keyword>
<dbReference type="InterPro" id="IPR036396">
    <property type="entry name" value="Cyt_P450_sf"/>
</dbReference>
<dbReference type="PROSITE" id="PS00086">
    <property type="entry name" value="CYTOCHROME_P450"/>
    <property type="match status" value="2"/>
</dbReference>
<keyword evidence="12 13" id="KW-0472">Membrane</keyword>
<name>A0ABM1I082_POLDO</name>
<dbReference type="GeneID" id="107064934"/>
<dbReference type="PANTHER" id="PTHR24292">
    <property type="entry name" value="CYTOCHROME P450"/>
    <property type="match status" value="1"/>
</dbReference>
<keyword evidence="11" id="KW-0503">Monooxygenase</keyword>
<evidence type="ECO:0000256" key="1">
    <source>
        <dbReference type="ARBA" id="ARBA00001971"/>
    </source>
</evidence>
<evidence type="ECO:0000256" key="7">
    <source>
        <dbReference type="ARBA" id="ARBA00022824"/>
    </source>
</evidence>
<evidence type="ECO:0000256" key="9">
    <source>
        <dbReference type="ARBA" id="ARBA00023002"/>
    </source>
</evidence>